<reference evidence="2" key="1">
    <citation type="submission" date="2020-09" db="EMBL/GenBank/DDBJ databases">
        <title>Iningainema tapete sp. nov. (Scytonemataceae, Cyanobacteria) from greenhouses in central Florida (USA) produces two types of nodularin with biosynthetic potential for microcystin-LR and anabaenopeptins.</title>
        <authorList>
            <person name="Berthold D.E."/>
            <person name="Lefler F.W."/>
            <person name="Huang I.-S."/>
            <person name="Abdulla H."/>
            <person name="Zimba P.V."/>
            <person name="Laughinghouse H.D. IV."/>
        </authorList>
    </citation>
    <scope>NUCLEOTIDE SEQUENCE</scope>
    <source>
        <strain evidence="2">BLCCT55</strain>
    </source>
</reference>
<dbReference type="Proteomes" id="UP000629098">
    <property type="component" value="Unassembled WGS sequence"/>
</dbReference>
<evidence type="ECO:0000313" key="3">
    <source>
        <dbReference type="Proteomes" id="UP000629098"/>
    </source>
</evidence>
<sequence length="156" mass="16980">MIASLQIASLLLSSFIFGAIVCIIFNFRPIVEGVISHEQDESSIRVLEKLKLDTWIRYNTWGIGAAIAIIIIELIQVFSGVSVSLVTIGVSSALLGALLWNQVIDTKLLNLTDSVPTSAIVSDKGDQTWEFYHDQAPTLGVLLTLLSLTVIVLQVV</sequence>
<feature type="transmembrane region" description="Helical" evidence="1">
    <location>
        <begin position="82"/>
        <end position="100"/>
    </location>
</feature>
<keyword evidence="3" id="KW-1185">Reference proteome</keyword>
<protein>
    <submittedName>
        <fullName evidence="2">Uncharacterized protein</fullName>
    </submittedName>
</protein>
<dbReference type="AlphaFoldDB" id="A0A8J6XQP7"/>
<comment type="caution">
    <text evidence="2">The sequence shown here is derived from an EMBL/GenBank/DDBJ whole genome shotgun (WGS) entry which is preliminary data.</text>
</comment>
<evidence type="ECO:0000256" key="1">
    <source>
        <dbReference type="SAM" id="Phobius"/>
    </source>
</evidence>
<feature type="transmembrane region" description="Helical" evidence="1">
    <location>
        <begin position="55"/>
        <end position="75"/>
    </location>
</feature>
<name>A0A8J6XQP7_9CYAN</name>
<organism evidence="2 3">
    <name type="scientific">Iningainema tapete BLCC-T55</name>
    <dbReference type="NCBI Taxonomy" id="2748662"/>
    <lineage>
        <taxon>Bacteria</taxon>
        <taxon>Bacillati</taxon>
        <taxon>Cyanobacteriota</taxon>
        <taxon>Cyanophyceae</taxon>
        <taxon>Nostocales</taxon>
        <taxon>Scytonemataceae</taxon>
        <taxon>Iningainema tapete</taxon>
    </lineage>
</organism>
<keyword evidence="1" id="KW-0472">Membrane</keyword>
<keyword evidence="1" id="KW-1133">Transmembrane helix</keyword>
<feature type="transmembrane region" description="Helical" evidence="1">
    <location>
        <begin position="7"/>
        <end position="27"/>
    </location>
</feature>
<accession>A0A8J6XQP7</accession>
<dbReference type="RefSeq" id="WP_190835564.1">
    <property type="nucleotide sequence ID" value="NZ_CAWPPI010000095.1"/>
</dbReference>
<dbReference type="EMBL" id="JACXAE010000095">
    <property type="protein sequence ID" value="MBD2776494.1"/>
    <property type="molecule type" value="Genomic_DNA"/>
</dbReference>
<proteinExistence type="predicted"/>
<evidence type="ECO:0000313" key="2">
    <source>
        <dbReference type="EMBL" id="MBD2776494.1"/>
    </source>
</evidence>
<keyword evidence="1" id="KW-0812">Transmembrane</keyword>
<gene>
    <name evidence="2" type="ORF">ICL16_31680</name>
</gene>